<dbReference type="SUPFAM" id="SSF52540">
    <property type="entry name" value="P-loop containing nucleoside triphosphate hydrolases"/>
    <property type="match status" value="1"/>
</dbReference>
<evidence type="ECO:0000256" key="2">
    <source>
        <dbReference type="ARBA" id="ARBA00022679"/>
    </source>
</evidence>
<evidence type="ECO:0000259" key="4">
    <source>
        <dbReference type="Pfam" id="PF00685"/>
    </source>
</evidence>
<protein>
    <recommendedName>
        <fullName evidence="3">Sulfotransferase</fullName>
        <ecNumber evidence="3">2.8.2.-</ecNumber>
    </recommendedName>
</protein>
<proteinExistence type="inferred from homology"/>
<dbReference type="EMBL" id="JAINUG010000235">
    <property type="protein sequence ID" value="KAJ8386104.1"/>
    <property type="molecule type" value="Genomic_DNA"/>
</dbReference>
<dbReference type="Gene3D" id="3.40.50.300">
    <property type="entry name" value="P-loop containing nucleotide triphosphate hydrolases"/>
    <property type="match status" value="1"/>
</dbReference>
<dbReference type="InterPro" id="IPR027417">
    <property type="entry name" value="P-loop_NTPase"/>
</dbReference>
<reference evidence="5" key="1">
    <citation type="journal article" date="2023" name="Science">
        <title>Genome structures resolve the early diversification of teleost fishes.</title>
        <authorList>
            <person name="Parey E."/>
            <person name="Louis A."/>
            <person name="Montfort J."/>
            <person name="Bouchez O."/>
            <person name="Roques C."/>
            <person name="Iampietro C."/>
            <person name="Lluch J."/>
            <person name="Castinel A."/>
            <person name="Donnadieu C."/>
            <person name="Desvignes T."/>
            <person name="Floi Bucao C."/>
            <person name="Jouanno E."/>
            <person name="Wen M."/>
            <person name="Mejri S."/>
            <person name="Dirks R."/>
            <person name="Jansen H."/>
            <person name="Henkel C."/>
            <person name="Chen W.J."/>
            <person name="Zahm M."/>
            <person name="Cabau C."/>
            <person name="Klopp C."/>
            <person name="Thompson A.W."/>
            <person name="Robinson-Rechavi M."/>
            <person name="Braasch I."/>
            <person name="Lecointre G."/>
            <person name="Bobe J."/>
            <person name="Postlethwait J.H."/>
            <person name="Berthelot C."/>
            <person name="Roest Crollius H."/>
            <person name="Guiguen Y."/>
        </authorList>
    </citation>
    <scope>NUCLEOTIDE SEQUENCE</scope>
    <source>
        <strain evidence="5">NC1722</strain>
    </source>
</reference>
<dbReference type="PANTHER" id="PTHR11783">
    <property type="entry name" value="SULFOTRANSFERASE SULT"/>
    <property type="match status" value="1"/>
</dbReference>
<accession>A0AAD7RKW5</accession>
<sequence length="94" mass="11316">MVGINKTYRKTKDDSTIDRVMERATFKNMKKDPKANYEFLPHELLDRAKGHFLRKGTVGDWKNTFTVAQSEWFDRVFQERMKDLPLEFIWDIDE</sequence>
<evidence type="ECO:0000256" key="1">
    <source>
        <dbReference type="ARBA" id="ARBA00005771"/>
    </source>
</evidence>
<keyword evidence="6" id="KW-1185">Reference proteome</keyword>
<comment type="caution">
    <text evidence="5">The sequence shown here is derived from an EMBL/GenBank/DDBJ whole genome shotgun (WGS) entry which is preliminary data.</text>
</comment>
<dbReference type="AlphaFoldDB" id="A0AAD7RKW5"/>
<evidence type="ECO:0000313" key="6">
    <source>
        <dbReference type="Proteomes" id="UP001221898"/>
    </source>
</evidence>
<comment type="similarity">
    <text evidence="1 3">Belongs to the sulfotransferase 1 family.</text>
</comment>
<feature type="domain" description="Sulfotransferase" evidence="4">
    <location>
        <begin position="14"/>
        <end position="84"/>
    </location>
</feature>
<organism evidence="5 6">
    <name type="scientific">Aldrovandia affinis</name>
    <dbReference type="NCBI Taxonomy" id="143900"/>
    <lineage>
        <taxon>Eukaryota</taxon>
        <taxon>Metazoa</taxon>
        <taxon>Chordata</taxon>
        <taxon>Craniata</taxon>
        <taxon>Vertebrata</taxon>
        <taxon>Euteleostomi</taxon>
        <taxon>Actinopterygii</taxon>
        <taxon>Neopterygii</taxon>
        <taxon>Teleostei</taxon>
        <taxon>Notacanthiformes</taxon>
        <taxon>Halosauridae</taxon>
        <taxon>Aldrovandia</taxon>
    </lineage>
</organism>
<dbReference type="EC" id="2.8.2.-" evidence="3"/>
<dbReference type="GO" id="GO:0008146">
    <property type="term" value="F:sulfotransferase activity"/>
    <property type="evidence" value="ECO:0007669"/>
    <property type="project" value="InterPro"/>
</dbReference>
<gene>
    <name evidence="5" type="ORF">AAFF_G00176980</name>
</gene>
<dbReference type="Pfam" id="PF00685">
    <property type="entry name" value="Sulfotransfer_1"/>
    <property type="match status" value="1"/>
</dbReference>
<dbReference type="Proteomes" id="UP001221898">
    <property type="component" value="Unassembled WGS sequence"/>
</dbReference>
<evidence type="ECO:0000256" key="3">
    <source>
        <dbReference type="RuleBase" id="RU361155"/>
    </source>
</evidence>
<evidence type="ECO:0000313" key="5">
    <source>
        <dbReference type="EMBL" id="KAJ8386104.1"/>
    </source>
</evidence>
<name>A0AAD7RKW5_9TELE</name>
<dbReference type="InterPro" id="IPR000863">
    <property type="entry name" value="Sulfotransferase_dom"/>
</dbReference>
<keyword evidence="2 3" id="KW-0808">Transferase</keyword>